<evidence type="ECO:0000256" key="2">
    <source>
        <dbReference type="ARBA" id="ARBA00022723"/>
    </source>
</evidence>
<dbReference type="InterPro" id="IPR025657">
    <property type="entry name" value="RadC_JAB"/>
</dbReference>
<dbReference type="OrthoDB" id="9804482at2"/>
<evidence type="ECO:0000313" key="8">
    <source>
        <dbReference type="Proteomes" id="UP000192042"/>
    </source>
</evidence>
<evidence type="ECO:0000313" key="7">
    <source>
        <dbReference type="EMBL" id="SLM49928.1"/>
    </source>
</evidence>
<proteinExistence type="predicted"/>
<keyword evidence="4" id="KW-0862">Zinc</keyword>
<evidence type="ECO:0000256" key="5">
    <source>
        <dbReference type="ARBA" id="ARBA00023049"/>
    </source>
</evidence>
<evidence type="ECO:0000256" key="3">
    <source>
        <dbReference type="ARBA" id="ARBA00022801"/>
    </source>
</evidence>
<dbReference type="GO" id="GO:0006508">
    <property type="term" value="P:proteolysis"/>
    <property type="evidence" value="ECO:0007669"/>
    <property type="project" value="UniProtKB-KW"/>
</dbReference>
<dbReference type="Proteomes" id="UP000192042">
    <property type="component" value="Chromosome I"/>
</dbReference>
<dbReference type="EMBL" id="LT828648">
    <property type="protein sequence ID" value="SLM49928.1"/>
    <property type="molecule type" value="Genomic_DNA"/>
</dbReference>
<dbReference type="PROSITE" id="PS50249">
    <property type="entry name" value="MPN"/>
    <property type="match status" value="1"/>
</dbReference>
<dbReference type="STRING" id="1325564.NSJP_3761"/>
<evidence type="ECO:0000259" key="6">
    <source>
        <dbReference type="PROSITE" id="PS50249"/>
    </source>
</evidence>
<gene>
    <name evidence="7" type="ORF">NSJP_3761</name>
</gene>
<dbReference type="RefSeq" id="WP_080888103.1">
    <property type="nucleotide sequence ID" value="NZ_LT828648.1"/>
</dbReference>
<evidence type="ECO:0000256" key="4">
    <source>
        <dbReference type="ARBA" id="ARBA00022833"/>
    </source>
</evidence>
<dbReference type="GO" id="GO:0008237">
    <property type="term" value="F:metallopeptidase activity"/>
    <property type="evidence" value="ECO:0007669"/>
    <property type="project" value="UniProtKB-KW"/>
</dbReference>
<dbReference type="AlphaFoldDB" id="A0A1W1IA48"/>
<dbReference type="CDD" id="cd08071">
    <property type="entry name" value="MPN_DUF2466"/>
    <property type="match status" value="1"/>
</dbReference>
<dbReference type="Gene3D" id="3.40.140.10">
    <property type="entry name" value="Cytidine Deaminase, domain 2"/>
    <property type="match status" value="1"/>
</dbReference>
<organism evidence="7 8">
    <name type="scientific">Nitrospira japonica</name>
    <dbReference type="NCBI Taxonomy" id="1325564"/>
    <lineage>
        <taxon>Bacteria</taxon>
        <taxon>Pseudomonadati</taxon>
        <taxon>Nitrospirota</taxon>
        <taxon>Nitrospiria</taxon>
        <taxon>Nitrospirales</taxon>
        <taxon>Nitrospiraceae</taxon>
        <taxon>Nitrospira</taxon>
    </lineage>
</organism>
<feature type="domain" description="MPN" evidence="6">
    <location>
        <begin position="12"/>
        <end position="130"/>
    </location>
</feature>
<accession>A0A1W1IA48</accession>
<evidence type="ECO:0000256" key="1">
    <source>
        <dbReference type="ARBA" id="ARBA00022670"/>
    </source>
</evidence>
<dbReference type="GO" id="GO:0046872">
    <property type="term" value="F:metal ion binding"/>
    <property type="evidence" value="ECO:0007669"/>
    <property type="project" value="UniProtKB-KW"/>
</dbReference>
<keyword evidence="8" id="KW-1185">Reference proteome</keyword>
<dbReference type="InterPro" id="IPR037518">
    <property type="entry name" value="MPN"/>
</dbReference>
<keyword evidence="5" id="KW-0482">Metalloprotease</keyword>
<dbReference type="PANTHER" id="PTHR30471">
    <property type="entry name" value="DNA REPAIR PROTEIN RADC"/>
    <property type="match status" value="1"/>
</dbReference>
<keyword evidence="2" id="KW-0479">Metal-binding</keyword>
<dbReference type="PANTHER" id="PTHR30471:SF3">
    <property type="entry name" value="UPF0758 PROTEIN YEES-RELATED"/>
    <property type="match status" value="1"/>
</dbReference>
<dbReference type="PROSITE" id="PS01302">
    <property type="entry name" value="UPF0758"/>
    <property type="match status" value="1"/>
</dbReference>
<dbReference type="InterPro" id="IPR001405">
    <property type="entry name" value="UPF0758"/>
</dbReference>
<keyword evidence="3" id="KW-0378">Hydrolase</keyword>
<sequence>MCEDSGEGTVLAVHFSTSAAALLRPHSTGLDRELFIVVGLDAKHRVIGINLVSIGSLTLAIVHPREVFKPLILMNASVWLCAHNHPSGDVTPSLEDRTLTKRLREAADLLGMVPVGSSQSHWSGEIQLCG</sequence>
<dbReference type="Pfam" id="PF04002">
    <property type="entry name" value="RadC"/>
    <property type="match status" value="1"/>
</dbReference>
<dbReference type="InterPro" id="IPR020891">
    <property type="entry name" value="UPF0758_CS"/>
</dbReference>
<reference evidence="7 8" key="1">
    <citation type="submission" date="2017-03" db="EMBL/GenBank/DDBJ databases">
        <authorList>
            <person name="Afonso C.L."/>
            <person name="Miller P.J."/>
            <person name="Scott M.A."/>
            <person name="Spackman E."/>
            <person name="Goraichik I."/>
            <person name="Dimitrov K.M."/>
            <person name="Suarez D.L."/>
            <person name="Swayne D.E."/>
        </authorList>
    </citation>
    <scope>NUCLEOTIDE SEQUENCE [LARGE SCALE GENOMIC DNA]</scope>
    <source>
        <strain evidence="7">Genome sequencing of Nitrospira japonica strain NJ11</strain>
    </source>
</reference>
<keyword evidence="1" id="KW-0645">Protease</keyword>
<name>A0A1W1IA48_9BACT</name>
<dbReference type="KEGG" id="nja:NSJP_3761"/>
<protein>
    <recommendedName>
        <fullName evidence="6">MPN domain-containing protein</fullName>
    </recommendedName>
</protein>